<evidence type="ECO:0000256" key="3">
    <source>
        <dbReference type="ARBA" id="ARBA00022428"/>
    </source>
</evidence>
<evidence type="ECO:0000313" key="10">
    <source>
        <dbReference type="Proteomes" id="UP001375370"/>
    </source>
</evidence>
<dbReference type="PANTHER" id="PTHR13929:SF0">
    <property type="entry name" value="UBIA PRENYLTRANSFERASE DOMAIN-CONTAINING PROTEIN 1"/>
    <property type="match status" value="1"/>
</dbReference>
<evidence type="ECO:0000256" key="5">
    <source>
        <dbReference type="ARBA" id="ARBA00022692"/>
    </source>
</evidence>
<evidence type="ECO:0000256" key="8">
    <source>
        <dbReference type="SAM" id="Phobius"/>
    </source>
</evidence>
<dbReference type="RefSeq" id="WP_338736778.1">
    <property type="nucleotide sequence ID" value="NZ_CP146612.1"/>
</dbReference>
<gene>
    <name evidence="9" type="ORF">V8247_05190</name>
</gene>
<evidence type="ECO:0000313" key="9">
    <source>
        <dbReference type="EMBL" id="WWX24665.1"/>
    </source>
</evidence>
<dbReference type="InterPro" id="IPR000537">
    <property type="entry name" value="UbiA_prenyltransferase"/>
</dbReference>
<dbReference type="CDD" id="cd13962">
    <property type="entry name" value="PT_UbiA_UBIAD1"/>
    <property type="match status" value="1"/>
</dbReference>
<keyword evidence="3" id="KW-0474">Menaquinone biosynthesis</keyword>
<name>A0ABZ2J164_9CHLR</name>
<evidence type="ECO:0000256" key="1">
    <source>
        <dbReference type="ARBA" id="ARBA00004141"/>
    </source>
</evidence>
<dbReference type="PIRSF" id="PIRSF005355">
    <property type="entry name" value="UBIAD1"/>
    <property type="match status" value="1"/>
</dbReference>
<evidence type="ECO:0000256" key="6">
    <source>
        <dbReference type="ARBA" id="ARBA00022989"/>
    </source>
</evidence>
<evidence type="ECO:0000256" key="7">
    <source>
        <dbReference type="ARBA" id="ARBA00023136"/>
    </source>
</evidence>
<feature type="transmembrane region" description="Helical" evidence="8">
    <location>
        <begin position="111"/>
        <end position="144"/>
    </location>
</feature>
<feature type="transmembrane region" description="Helical" evidence="8">
    <location>
        <begin position="181"/>
        <end position="202"/>
    </location>
</feature>
<dbReference type="InterPro" id="IPR044878">
    <property type="entry name" value="UbiA_sf"/>
</dbReference>
<feature type="transmembrane region" description="Helical" evidence="8">
    <location>
        <begin position="156"/>
        <end position="175"/>
    </location>
</feature>
<keyword evidence="10" id="KW-1185">Reference proteome</keyword>
<dbReference type="EMBL" id="CP146612">
    <property type="protein sequence ID" value="WWX24665.1"/>
    <property type="molecule type" value="Genomic_DNA"/>
</dbReference>
<reference evidence="9 10" key="1">
    <citation type="submission" date="2024-03" db="EMBL/GenBank/DDBJ databases">
        <title>A Dehalogenimonas Isolated from Estuarine Sediments Dihaloeliminates Chlorinated Alkanes.</title>
        <authorList>
            <person name="Yang Y."/>
            <person name="Wang H."/>
        </authorList>
    </citation>
    <scope>NUCLEOTIDE SEQUENCE [LARGE SCALE GENOMIC DNA]</scope>
    <source>
        <strain evidence="9 10">W</strain>
    </source>
</reference>
<dbReference type="PANTHER" id="PTHR13929">
    <property type="entry name" value="1,4-DIHYDROXY-2-NAPHTHOATE OCTAPRENYLTRANSFERASE"/>
    <property type="match status" value="1"/>
</dbReference>
<keyword evidence="5 8" id="KW-0812">Transmembrane</keyword>
<protein>
    <submittedName>
        <fullName evidence="9">Prenyltransferase</fullName>
    </submittedName>
</protein>
<feature type="transmembrane region" description="Helical" evidence="8">
    <location>
        <begin position="231"/>
        <end position="252"/>
    </location>
</feature>
<comment type="pathway">
    <text evidence="2">Quinol/quinone metabolism; menaquinone biosynthesis.</text>
</comment>
<evidence type="ECO:0000256" key="2">
    <source>
        <dbReference type="ARBA" id="ARBA00004863"/>
    </source>
</evidence>
<keyword evidence="4" id="KW-0808">Transferase</keyword>
<feature type="transmembrane region" description="Helical" evidence="8">
    <location>
        <begin position="289"/>
        <end position="307"/>
    </location>
</feature>
<feature type="transmembrane region" description="Helical" evidence="8">
    <location>
        <begin position="23"/>
        <end position="40"/>
    </location>
</feature>
<evidence type="ECO:0000256" key="4">
    <source>
        <dbReference type="ARBA" id="ARBA00022679"/>
    </source>
</evidence>
<dbReference type="Proteomes" id="UP001375370">
    <property type="component" value="Chromosome"/>
</dbReference>
<accession>A0ABZ2J164</accession>
<comment type="subcellular location">
    <subcellularLocation>
        <location evidence="1">Membrane</location>
        <topology evidence="1">Multi-pass membrane protein</topology>
    </subcellularLocation>
</comment>
<feature type="transmembrane region" description="Helical" evidence="8">
    <location>
        <begin position="47"/>
        <end position="66"/>
    </location>
</feature>
<dbReference type="InterPro" id="IPR026046">
    <property type="entry name" value="UBIAD1"/>
</dbReference>
<feature type="transmembrane region" description="Helical" evidence="8">
    <location>
        <begin position="258"/>
        <end position="277"/>
    </location>
</feature>
<keyword evidence="7 8" id="KW-0472">Membrane</keyword>
<proteinExistence type="predicted"/>
<dbReference type="Gene3D" id="1.10.357.140">
    <property type="entry name" value="UbiA prenyltransferase"/>
    <property type="match status" value="1"/>
</dbReference>
<sequence>MSAATSPVAVPFNYWVQAARLKFLPQGVLPVIIGGAAAVSQEVFNPGYFVLAFIAAAAVQVGLTMFNDTLDFQYGTDRSTPGAKNPFSGGSGVLTTGRIQPRQAMQVIIGLYILALVIGIYFAFVVGIASLGIAAIGAAISIVYSARPFRLAYRGLGELAMLIGYGPVITGWAYYIHAGVLTSDILLIGLIPGLSMWTMILINEIPDYAEDRQAGKKNLTYRLGPAGAKNLFIGSLAGIYIFIAWLLIIGVLPGAAGLVFGGLPLAFAAARAAHLHYSNPLKVAAANKYMVLVYFVTNTAVAAGLLIG</sequence>
<organism evidence="9 10">
    <name type="scientific">Candidatus Dehalogenimonas loeffleri</name>
    <dbReference type="NCBI Taxonomy" id="3127115"/>
    <lineage>
        <taxon>Bacteria</taxon>
        <taxon>Bacillati</taxon>
        <taxon>Chloroflexota</taxon>
        <taxon>Dehalococcoidia</taxon>
        <taxon>Dehalococcoidales</taxon>
        <taxon>Dehalococcoidaceae</taxon>
        <taxon>Dehalogenimonas</taxon>
    </lineage>
</organism>
<dbReference type="Pfam" id="PF01040">
    <property type="entry name" value="UbiA"/>
    <property type="match status" value="1"/>
</dbReference>
<keyword evidence="6 8" id="KW-1133">Transmembrane helix</keyword>